<evidence type="ECO:0000256" key="1">
    <source>
        <dbReference type="SAM" id="MobiDB-lite"/>
    </source>
</evidence>
<evidence type="ECO:0000313" key="3">
    <source>
        <dbReference type="EMBL" id="MDR5654413.1"/>
    </source>
</evidence>
<protein>
    <recommendedName>
        <fullName evidence="5">ATP synthase protein MI25</fullName>
    </recommendedName>
</protein>
<feature type="transmembrane region" description="Helical" evidence="2">
    <location>
        <begin position="18"/>
        <end position="35"/>
    </location>
</feature>
<dbReference type="RefSeq" id="WP_310458569.1">
    <property type="nucleotide sequence ID" value="NZ_JAVKPH010000025.1"/>
</dbReference>
<keyword evidence="2" id="KW-1133">Transmembrane helix</keyword>
<gene>
    <name evidence="3" type="ORF">RGD00_17505</name>
</gene>
<organism evidence="3 4">
    <name type="scientific">Ruixingdingia sedimenti</name>
    <dbReference type="NCBI Taxonomy" id="3073604"/>
    <lineage>
        <taxon>Bacteria</taxon>
        <taxon>Pseudomonadati</taxon>
        <taxon>Pseudomonadota</taxon>
        <taxon>Alphaproteobacteria</taxon>
        <taxon>Rhodobacterales</taxon>
        <taxon>Paracoccaceae</taxon>
        <taxon>Ruixingdingia</taxon>
    </lineage>
</organism>
<sequence>MISGLIATLAGSAWARTALRYNVIALAVLLFLLSLRRSGERAGRLAERLETTEKANDVQRRMLEAAARRPRFRDDLADRLRDGDPHSPSKSLISLS</sequence>
<reference evidence="3 4" key="1">
    <citation type="submission" date="2023-09" db="EMBL/GenBank/DDBJ databases">
        <title>Xinfangfangia sedmenti sp. nov., isolated the sedment.</title>
        <authorList>
            <person name="Xu L."/>
        </authorList>
    </citation>
    <scope>NUCLEOTIDE SEQUENCE [LARGE SCALE GENOMIC DNA]</scope>
    <source>
        <strain evidence="3 4">LG-4</strain>
    </source>
</reference>
<evidence type="ECO:0000256" key="2">
    <source>
        <dbReference type="SAM" id="Phobius"/>
    </source>
</evidence>
<name>A0ABU1FCS3_9RHOB</name>
<keyword evidence="2" id="KW-0472">Membrane</keyword>
<comment type="caution">
    <text evidence="3">The sequence shown here is derived from an EMBL/GenBank/DDBJ whole genome shotgun (WGS) entry which is preliminary data.</text>
</comment>
<feature type="compositionally biased region" description="Basic and acidic residues" evidence="1">
    <location>
        <begin position="74"/>
        <end position="87"/>
    </location>
</feature>
<evidence type="ECO:0000313" key="4">
    <source>
        <dbReference type="Proteomes" id="UP001247754"/>
    </source>
</evidence>
<dbReference type="Proteomes" id="UP001247754">
    <property type="component" value="Unassembled WGS sequence"/>
</dbReference>
<dbReference type="EMBL" id="JAVKPH010000025">
    <property type="protein sequence ID" value="MDR5654413.1"/>
    <property type="molecule type" value="Genomic_DNA"/>
</dbReference>
<keyword evidence="4" id="KW-1185">Reference proteome</keyword>
<feature type="region of interest" description="Disordered" evidence="1">
    <location>
        <begin position="74"/>
        <end position="96"/>
    </location>
</feature>
<keyword evidence="2" id="KW-0812">Transmembrane</keyword>
<accession>A0ABU1FCS3</accession>
<evidence type="ECO:0008006" key="5">
    <source>
        <dbReference type="Google" id="ProtNLM"/>
    </source>
</evidence>
<proteinExistence type="predicted"/>